<sequence length="151" mass="16394">MNRTFRTMFFAAAVGTALPAAAADDVTTYTTDTVFADVAFEVNGAIINRGYVVDYHGLIGEMLQRTAEDVGADKALYRNAEFFQFCSAVVSREAMEADIGNIAYCPYVVFVYETEGDPGTVHVGFRRLPAGGGRDKVNEMLDEIAREAAGQ</sequence>
<dbReference type="InterPro" id="IPR035923">
    <property type="entry name" value="TT1751-like_sf"/>
</dbReference>
<dbReference type="Proteomes" id="UP000321389">
    <property type="component" value="Chromosome"/>
</dbReference>
<feature type="signal peptide" evidence="1">
    <location>
        <begin position="1"/>
        <end position="22"/>
    </location>
</feature>
<reference evidence="2" key="1">
    <citation type="submission" date="2020-04" db="EMBL/GenBank/DDBJ databases">
        <title>Nitratireductor sp. nov. isolated from mangrove soil.</title>
        <authorList>
            <person name="Ye Y."/>
        </authorList>
    </citation>
    <scope>NUCLEOTIDE SEQUENCE</scope>
    <source>
        <strain evidence="2">SY7</strain>
    </source>
</reference>
<dbReference type="KEGG" id="niy:FQ775_20950"/>
<keyword evidence="1" id="KW-0732">Signal</keyword>
<evidence type="ECO:0000313" key="2">
    <source>
        <dbReference type="EMBL" id="QDZ02638.1"/>
    </source>
</evidence>
<feature type="chain" id="PRO_5023045107" evidence="1">
    <location>
        <begin position="23"/>
        <end position="151"/>
    </location>
</feature>
<proteinExistence type="predicted"/>
<evidence type="ECO:0000313" key="3">
    <source>
        <dbReference type="Proteomes" id="UP000321389"/>
    </source>
</evidence>
<dbReference type="Gene3D" id="3.30.310.70">
    <property type="entry name" value="TT1751-like domain"/>
    <property type="match status" value="1"/>
</dbReference>
<organism evidence="2 3">
    <name type="scientific">Nitratireductor mangrovi</name>
    <dbReference type="NCBI Taxonomy" id="2599600"/>
    <lineage>
        <taxon>Bacteria</taxon>
        <taxon>Pseudomonadati</taxon>
        <taxon>Pseudomonadota</taxon>
        <taxon>Alphaproteobacteria</taxon>
        <taxon>Hyphomicrobiales</taxon>
        <taxon>Phyllobacteriaceae</taxon>
        <taxon>Nitratireductor</taxon>
    </lineage>
</organism>
<evidence type="ECO:0000256" key="1">
    <source>
        <dbReference type="SAM" id="SignalP"/>
    </source>
</evidence>
<dbReference type="SUPFAM" id="SSF103247">
    <property type="entry name" value="TT1751-like"/>
    <property type="match status" value="1"/>
</dbReference>
<accession>A0A5B8L536</accession>
<gene>
    <name evidence="2" type="ORF">FQ775_20950</name>
</gene>
<dbReference type="AlphaFoldDB" id="A0A5B8L536"/>
<protein>
    <submittedName>
        <fullName evidence="2">DUF302 domain-containing protein</fullName>
    </submittedName>
</protein>
<dbReference type="OrthoDB" id="7363179at2"/>
<keyword evidence="3" id="KW-1185">Reference proteome</keyword>
<dbReference type="RefSeq" id="WP_146301273.1">
    <property type="nucleotide sequence ID" value="NZ_CP042301.2"/>
</dbReference>
<name>A0A5B8L536_9HYPH</name>
<dbReference type="EMBL" id="CP042301">
    <property type="protein sequence ID" value="QDZ02638.1"/>
    <property type="molecule type" value="Genomic_DNA"/>
</dbReference>